<feature type="domain" description="CENP-V/GFA" evidence="5">
    <location>
        <begin position="7"/>
        <end position="120"/>
    </location>
</feature>
<dbReference type="Gene3D" id="3.90.1590.10">
    <property type="entry name" value="glutathione-dependent formaldehyde- activating enzyme (gfa)"/>
    <property type="match status" value="1"/>
</dbReference>
<dbReference type="EMBL" id="CAOF01000117">
    <property type="protein sequence ID" value="CCO47204.1"/>
    <property type="molecule type" value="Genomic_DNA"/>
</dbReference>
<evidence type="ECO:0000256" key="3">
    <source>
        <dbReference type="ARBA" id="ARBA00022833"/>
    </source>
</evidence>
<name>A0AAV2VRY4_9VIBR</name>
<evidence type="ECO:0000313" key="6">
    <source>
        <dbReference type="EMBL" id="CCO47204.1"/>
    </source>
</evidence>
<protein>
    <submittedName>
        <fullName evidence="6">Glutathione-dependent formaldehyde-activating GFA</fullName>
    </submittedName>
</protein>
<keyword evidence="3" id="KW-0862">Zinc</keyword>
<reference evidence="6 7" key="1">
    <citation type="journal article" date="2013" name="ISME J.">
        <title>Comparative genomics of pathogenic lineages of Vibrio nigripulchritudo identifies virulence-associated traits.</title>
        <authorList>
            <person name="Goudenege D."/>
            <person name="Labreuche Y."/>
            <person name="Krin E."/>
            <person name="Ansquer D."/>
            <person name="Mangenot S."/>
            <person name="Calteau A."/>
            <person name="Medigue C."/>
            <person name="Mazel D."/>
            <person name="Polz M.F."/>
            <person name="Le Roux F."/>
        </authorList>
    </citation>
    <scope>NUCLEOTIDE SEQUENCE [LARGE SCALE GENOMIC DNA]</scope>
    <source>
        <strain evidence="6 7">SOn1</strain>
    </source>
</reference>
<dbReference type="PANTHER" id="PTHR33337">
    <property type="entry name" value="GFA DOMAIN-CONTAINING PROTEIN"/>
    <property type="match status" value="1"/>
</dbReference>
<evidence type="ECO:0000313" key="7">
    <source>
        <dbReference type="Proteomes" id="UP000018211"/>
    </source>
</evidence>
<keyword evidence="4" id="KW-0456">Lyase</keyword>
<dbReference type="GO" id="GO:0046872">
    <property type="term" value="F:metal ion binding"/>
    <property type="evidence" value="ECO:0007669"/>
    <property type="project" value="UniProtKB-KW"/>
</dbReference>
<dbReference type="PANTHER" id="PTHR33337:SF40">
    <property type="entry name" value="CENP-V_GFA DOMAIN-CONTAINING PROTEIN-RELATED"/>
    <property type="match status" value="1"/>
</dbReference>
<gene>
    <name evidence="6" type="ORF">VIBNISOn1_270030</name>
</gene>
<dbReference type="InterPro" id="IPR006913">
    <property type="entry name" value="CENP-V/GFA"/>
</dbReference>
<sequence>MEKDDLRVGSCLCGSVQIEIPKSQVDLGVCHCTNCQRWSGGPLFEIEGGTNVRFKGEEYIAEYQSSKWAVRGFCKKCGSHLFIRDENTGEYGIPPGLFEDETGLTLNRQVFVDHKPTYYSFSDDTRNITSEFIYKHFPHVREDKS</sequence>
<dbReference type="PROSITE" id="PS51891">
    <property type="entry name" value="CENP_V_GFA"/>
    <property type="match status" value="1"/>
</dbReference>
<dbReference type="Pfam" id="PF04828">
    <property type="entry name" value="GFA"/>
    <property type="match status" value="1"/>
</dbReference>
<dbReference type="Proteomes" id="UP000018211">
    <property type="component" value="Unassembled WGS sequence"/>
</dbReference>
<dbReference type="RefSeq" id="WP_004399170.1">
    <property type="nucleotide sequence ID" value="NZ_LK391965.1"/>
</dbReference>
<dbReference type="AlphaFoldDB" id="A0AAV2VRY4"/>
<evidence type="ECO:0000256" key="1">
    <source>
        <dbReference type="ARBA" id="ARBA00005495"/>
    </source>
</evidence>
<dbReference type="GO" id="GO:0016846">
    <property type="term" value="F:carbon-sulfur lyase activity"/>
    <property type="evidence" value="ECO:0007669"/>
    <property type="project" value="InterPro"/>
</dbReference>
<organism evidence="6 7">
    <name type="scientific">Vibrio nigripulchritudo SOn1</name>
    <dbReference type="NCBI Taxonomy" id="1238450"/>
    <lineage>
        <taxon>Bacteria</taxon>
        <taxon>Pseudomonadati</taxon>
        <taxon>Pseudomonadota</taxon>
        <taxon>Gammaproteobacteria</taxon>
        <taxon>Vibrionales</taxon>
        <taxon>Vibrionaceae</taxon>
        <taxon>Vibrio</taxon>
    </lineage>
</organism>
<dbReference type="SUPFAM" id="SSF51316">
    <property type="entry name" value="Mss4-like"/>
    <property type="match status" value="1"/>
</dbReference>
<evidence type="ECO:0000256" key="4">
    <source>
        <dbReference type="ARBA" id="ARBA00023239"/>
    </source>
</evidence>
<accession>A0AAV2VRY4</accession>
<comment type="similarity">
    <text evidence="1">Belongs to the Gfa family.</text>
</comment>
<comment type="caution">
    <text evidence="6">The sequence shown here is derived from an EMBL/GenBank/DDBJ whole genome shotgun (WGS) entry which is preliminary data.</text>
</comment>
<keyword evidence="2" id="KW-0479">Metal-binding</keyword>
<evidence type="ECO:0000259" key="5">
    <source>
        <dbReference type="PROSITE" id="PS51891"/>
    </source>
</evidence>
<proteinExistence type="inferred from homology"/>
<evidence type="ECO:0000256" key="2">
    <source>
        <dbReference type="ARBA" id="ARBA00022723"/>
    </source>
</evidence>
<dbReference type="InterPro" id="IPR011057">
    <property type="entry name" value="Mss4-like_sf"/>
</dbReference>